<organism evidence="2 3">
    <name type="scientific">Alteraurantiacibacter buctensis</name>
    <dbReference type="NCBI Taxonomy" id="1503981"/>
    <lineage>
        <taxon>Bacteria</taxon>
        <taxon>Pseudomonadati</taxon>
        <taxon>Pseudomonadota</taxon>
        <taxon>Alphaproteobacteria</taxon>
        <taxon>Sphingomonadales</taxon>
        <taxon>Erythrobacteraceae</taxon>
        <taxon>Alteraurantiacibacter</taxon>
    </lineage>
</organism>
<feature type="signal peptide" evidence="1">
    <location>
        <begin position="1"/>
        <end position="24"/>
    </location>
</feature>
<reference evidence="2 3" key="1">
    <citation type="submission" date="2019-12" db="EMBL/GenBank/DDBJ databases">
        <title>Genomic-based taxomic classification of the family Erythrobacteraceae.</title>
        <authorList>
            <person name="Xu L."/>
        </authorList>
    </citation>
    <scope>NUCLEOTIDE SEQUENCE [LARGE SCALE GENOMIC DNA]</scope>
    <source>
        <strain evidence="2 3">M0322</strain>
    </source>
</reference>
<protein>
    <submittedName>
        <fullName evidence="2">Uncharacterized protein</fullName>
    </submittedName>
</protein>
<evidence type="ECO:0000313" key="2">
    <source>
        <dbReference type="EMBL" id="MXO72392.1"/>
    </source>
</evidence>
<evidence type="ECO:0000313" key="3">
    <source>
        <dbReference type="Proteomes" id="UP000466966"/>
    </source>
</evidence>
<feature type="chain" id="PRO_5032560538" evidence="1">
    <location>
        <begin position="25"/>
        <end position="87"/>
    </location>
</feature>
<keyword evidence="3" id="KW-1185">Reference proteome</keyword>
<comment type="caution">
    <text evidence="2">The sequence shown here is derived from an EMBL/GenBank/DDBJ whole genome shotgun (WGS) entry which is preliminary data.</text>
</comment>
<dbReference type="EMBL" id="WTYV01000005">
    <property type="protein sequence ID" value="MXO72392.1"/>
    <property type="molecule type" value="Genomic_DNA"/>
</dbReference>
<evidence type="ECO:0000256" key="1">
    <source>
        <dbReference type="SAM" id="SignalP"/>
    </source>
</evidence>
<dbReference type="Proteomes" id="UP000466966">
    <property type="component" value="Unassembled WGS sequence"/>
</dbReference>
<accession>A0A844YYZ2</accession>
<proteinExistence type="predicted"/>
<sequence length="87" mass="9207">MLRQLLTLLAVLTGLTATVAPVQALDLGARAVQVAEQGGLVSVEADASVAAQATAPRRAERRDTVRQRPVILIQTPAVMLQADRAHE</sequence>
<name>A0A844YYZ2_9SPHN</name>
<gene>
    <name evidence="2" type="ORF">GRI99_12210</name>
</gene>
<dbReference type="AlphaFoldDB" id="A0A844YYZ2"/>
<dbReference type="RefSeq" id="WP_160772336.1">
    <property type="nucleotide sequence ID" value="NZ_WTYV01000005.1"/>
</dbReference>
<keyword evidence="1" id="KW-0732">Signal</keyword>